<comment type="caution">
    <text evidence="1">The sequence shown here is derived from an EMBL/GenBank/DDBJ whole genome shotgun (WGS) entry which is preliminary data.</text>
</comment>
<protein>
    <submittedName>
        <fullName evidence="1">Uncharacterized protein</fullName>
    </submittedName>
</protein>
<reference evidence="1" key="1">
    <citation type="submission" date="2019-08" db="EMBL/GenBank/DDBJ databases">
        <authorList>
            <person name="Kucharzyk K."/>
            <person name="Murdoch R.W."/>
            <person name="Higgins S."/>
            <person name="Loffler F."/>
        </authorList>
    </citation>
    <scope>NUCLEOTIDE SEQUENCE</scope>
</reference>
<organism evidence="1">
    <name type="scientific">bioreactor metagenome</name>
    <dbReference type="NCBI Taxonomy" id="1076179"/>
    <lineage>
        <taxon>unclassified sequences</taxon>
        <taxon>metagenomes</taxon>
        <taxon>ecological metagenomes</taxon>
    </lineage>
</organism>
<name>A0A645I311_9ZZZZ</name>
<proteinExistence type="predicted"/>
<dbReference type="EMBL" id="VSSQ01099224">
    <property type="protein sequence ID" value="MPN41883.1"/>
    <property type="molecule type" value="Genomic_DNA"/>
</dbReference>
<evidence type="ECO:0000313" key="1">
    <source>
        <dbReference type="EMBL" id="MPN41883.1"/>
    </source>
</evidence>
<sequence length="122" mass="14137">MCQWIFKTVCGKFPFDGISRTARSRSLGAASLDHKSPDHAMERKAVVEAFADQFFKIFNGLGRRLFIQTDRYITLAFDIQHNHSMHLPARLVSDMPEMFPRSNRTAPRIMPGSFQWFLNPLY</sequence>
<gene>
    <name evidence="1" type="ORF">SDC9_189438</name>
</gene>
<dbReference type="AlphaFoldDB" id="A0A645I311"/>
<accession>A0A645I311</accession>